<dbReference type="InterPro" id="IPR041931">
    <property type="entry name" value="DNA_pol3_alpha_thumb_dom"/>
</dbReference>
<dbReference type="SMART" id="SM00481">
    <property type="entry name" value="POLIIIAc"/>
    <property type="match status" value="1"/>
</dbReference>
<evidence type="ECO:0000256" key="1">
    <source>
        <dbReference type="ARBA" id="ARBA00012417"/>
    </source>
</evidence>
<keyword evidence="3" id="KW-0548">Nucleotidyltransferase</keyword>
<evidence type="ECO:0000313" key="9">
    <source>
        <dbReference type="Proteomes" id="UP000823611"/>
    </source>
</evidence>
<dbReference type="Gene3D" id="3.20.20.140">
    <property type="entry name" value="Metal-dependent hydrolases"/>
    <property type="match status" value="1"/>
</dbReference>
<name>A0A9D9DWQ4_9FIRM</name>
<dbReference type="InterPro" id="IPR040982">
    <property type="entry name" value="DNA_pol3_finger"/>
</dbReference>
<dbReference type="Pfam" id="PF02811">
    <property type="entry name" value="PHP"/>
    <property type="match status" value="1"/>
</dbReference>
<dbReference type="Pfam" id="PF07733">
    <property type="entry name" value="DNA_pol3_alpha"/>
    <property type="match status" value="1"/>
</dbReference>
<dbReference type="AlphaFoldDB" id="A0A9D9DWQ4"/>
<keyword evidence="2" id="KW-0808">Transferase</keyword>
<evidence type="ECO:0000256" key="4">
    <source>
        <dbReference type="ARBA" id="ARBA00022705"/>
    </source>
</evidence>
<dbReference type="Pfam" id="PF14579">
    <property type="entry name" value="HHH_6"/>
    <property type="match status" value="1"/>
</dbReference>
<dbReference type="InterPro" id="IPR004013">
    <property type="entry name" value="PHP_dom"/>
</dbReference>
<dbReference type="GO" id="GO:0006260">
    <property type="term" value="P:DNA replication"/>
    <property type="evidence" value="ECO:0007669"/>
    <property type="project" value="UniProtKB-KW"/>
</dbReference>
<comment type="caution">
    <text evidence="8">The sequence shown here is derived from an EMBL/GenBank/DDBJ whole genome shotgun (WGS) entry which is preliminary data.</text>
</comment>
<accession>A0A9D9DWQ4</accession>
<dbReference type="EMBL" id="JADIMX010000065">
    <property type="protein sequence ID" value="MBO8434352.1"/>
    <property type="molecule type" value="Genomic_DNA"/>
</dbReference>
<dbReference type="SUPFAM" id="SSF89550">
    <property type="entry name" value="PHP domain-like"/>
    <property type="match status" value="1"/>
</dbReference>
<evidence type="ECO:0000313" key="8">
    <source>
        <dbReference type="EMBL" id="MBO8434352.1"/>
    </source>
</evidence>
<dbReference type="NCBIfam" id="TIGR00594">
    <property type="entry name" value="polc"/>
    <property type="match status" value="1"/>
</dbReference>
<dbReference type="PANTHER" id="PTHR32294">
    <property type="entry name" value="DNA POLYMERASE III SUBUNIT ALPHA"/>
    <property type="match status" value="1"/>
</dbReference>
<dbReference type="Proteomes" id="UP000823611">
    <property type="component" value="Unassembled WGS sequence"/>
</dbReference>
<dbReference type="EC" id="2.7.7.7" evidence="1"/>
<keyword evidence="5" id="KW-0239">DNA-directed DNA polymerase</keyword>
<protein>
    <recommendedName>
        <fullName evidence="1">DNA-directed DNA polymerase</fullName>
        <ecNumber evidence="1">2.7.7.7</ecNumber>
    </recommendedName>
</protein>
<evidence type="ECO:0000259" key="7">
    <source>
        <dbReference type="SMART" id="SM00481"/>
    </source>
</evidence>
<dbReference type="Gene3D" id="1.10.10.1600">
    <property type="entry name" value="Bacterial DNA polymerase III alpha subunit, thumb domain"/>
    <property type="match status" value="1"/>
</dbReference>
<dbReference type="InterPro" id="IPR011708">
    <property type="entry name" value="DNA_pol3_alpha_NTPase_dom"/>
</dbReference>
<keyword evidence="4" id="KW-0235">DNA replication</keyword>
<sequence>MKVKGFGHLHVHTEYSTLDGLSNIKELVKRAKELGQEFIAITDHGTCGGHYQFEKICKEEGIKPILGTEFYMSSSNQASKDDQGYHLIVFAKDQTGLQNLYQLQARAYKENFYRKPHINFDMLSELKEGLIISSACIGGIIGQLALENPLKAQSEAQKYKSVFGDDFYLEIQPNDIPDQWAMNKRIIKISKELNIKLIATNDIHYVFKEDAPIHEVLLAMQVGQKMNSEKRFKFPTNDYWCKSYDEMIETFVGYTEDEMIAYKQALENTSEIANKCNAHCIKGNFLPHYPKLNGMSEDDYLAEKTWEGFEKKYPKDYPNRGQIRKDILNELKVISETGYSGYFINVADYIVDARKNGVLVGDGRGSGAGSKVVYCMDITNVDPVPHNLLFERFLAHGRVPDLDVDFSDQEHVFKHLQDLHGMDNVARIRAYGTLSCRNVIRKIMSTFDFSQQEIAIISGSLPKNLDVTVEQSYNESEKFRKFMDNNEFIAKCIRRLEGTISHESKHAGGFIIYNNLTSLTPCAYENDHAGNRTIPVVQFDKKEIEGCGFYKMDVLGLENLTTVRYALDMIKESEGIDIDLDAIDYEEKDVYDMLCEGDVSGVFQLANQGAMIMEQKPRKFADLIAINALIRPGVGDFNEYIARRKGKKYEIHEDRKWYMSDTMGLMTYQEQFLLDCKTYAGWDIAFADNNIRKNKNIKNDVEIRNKFINDSVDNGYDRDFIEAIWKEIEDAVSGGYSFNKSHSTSYGVLSYKTAWLKCHYPVYWYASLLNSEIGDQTKVESLIAECKKKGIKILPPDINKGSYKFEGTKEGIRIPINYLKGVGEDVVKYIQKELVPIKSFEDMLDRGIKKYIKKNVVIAMIKAGIFDFENEDREYFMWLYAMRNRKKTDIKNGIESEHIPYDEKIKLKWEKEVYGLYLSKHPLEDYNVRSITDYTDDMVAVQVIEVTDTRTHMQKNGKEMCFMTGSNQHGALKCLIFADTWSQQDIKEKVQIGNILLAKGKRSGNDLIVNDLELMEI</sequence>
<dbReference type="GO" id="GO:0003887">
    <property type="term" value="F:DNA-directed DNA polymerase activity"/>
    <property type="evidence" value="ECO:0007669"/>
    <property type="project" value="UniProtKB-KW"/>
</dbReference>
<dbReference type="InterPro" id="IPR016195">
    <property type="entry name" value="Pol/histidinol_Pase-like"/>
</dbReference>
<evidence type="ECO:0000256" key="6">
    <source>
        <dbReference type="ARBA" id="ARBA00049244"/>
    </source>
</evidence>
<dbReference type="Gene3D" id="1.10.150.870">
    <property type="match status" value="1"/>
</dbReference>
<dbReference type="Pfam" id="PF17657">
    <property type="entry name" value="DNA_pol3_finger"/>
    <property type="match status" value="1"/>
</dbReference>
<evidence type="ECO:0000256" key="2">
    <source>
        <dbReference type="ARBA" id="ARBA00022679"/>
    </source>
</evidence>
<dbReference type="CDD" id="cd04485">
    <property type="entry name" value="DnaE_OBF"/>
    <property type="match status" value="1"/>
</dbReference>
<reference evidence="8" key="2">
    <citation type="journal article" date="2021" name="PeerJ">
        <title>Extensive microbial diversity within the chicken gut microbiome revealed by metagenomics and culture.</title>
        <authorList>
            <person name="Gilroy R."/>
            <person name="Ravi A."/>
            <person name="Getino M."/>
            <person name="Pursley I."/>
            <person name="Horton D.L."/>
            <person name="Alikhan N.F."/>
            <person name="Baker D."/>
            <person name="Gharbi K."/>
            <person name="Hall N."/>
            <person name="Watson M."/>
            <person name="Adriaenssens E.M."/>
            <person name="Foster-Nyarko E."/>
            <person name="Jarju S."/>
            <person name="Secka A."/>
            <person name="Antonio M."/>
            <person name="Oren A."/>
            <person name="Chaudhuri R.R."/>
            <person name="La Ragione R."/>
            <person name="Hildebrand F."/>
            <person name="Pallen M.J."/>
        </authorList>
    </citation>
    <scope>NUCLEOTIDE SEQUENCE</scope>
    <source>
        <strain evidence="8">F6-4510</strain>
    </source>
</reference>
<dbReference type="InterPro" id="IPR004805">
    <property type="entry name" value="DnaE2/DnaE/PolC"/>
</dbReference>
<proteinExistence type="predicted"/>
<reference evidence="8" key="1">
    <citation type="submission" date="2020-10" db="EMBL/GenBank/DDBJ databases">
        <authorList>
            <person name="Gilroy R."/>
        </authorList>
    </citation>
    <scope>NUCLEOTIDE SEQUENCE</scope>
    <source>
        <strain evidence="8">F6-4510</strain>
    </source>
</reference>
<organism evidence="8 9">
    <name type="scientific">Candidatus Fimicola merdigallinarum</name>
    <dbReference type="NCBI Taxonomy" id="2840819"/>
    <lineage>
        <taxon>Bacteria</taxon>
        <taxon>Bacillati</taxon>
        <taxon>Bacillota</taxon>
        <taxon>Clostridia</taxon>
        <taxon>Lachnospirales</taxon>
        <taxon>Lachnospiraceae</taxon>
        <taxon>Lachnospiraceae incertae sedis</taxon>
        <taxon>Candidatus Fimicola</taxon>
    </lineage>
</organism>
<dbReference type="InterPro" id="IPR003141">
    <property type="entry name" value="Pol/His_phosphatase_N"/>
</dbReference>
<feature type="domain" description="Polymerase/histidinol phosphatase N-terminal" evidence="7">
    <location>
        <begin position="7"/>
        <end position="74"/>
    </location>
</feature>
<dbReference type="GO" id="GO:0008408">
    <property type="term" value="F:3'-5' exonuclease activity"/>
    <property type="evidence" value="ECO:0007669"/>
    <property type="project" value="InterPro"/>
</dbReference>
<evidence type="ECO:0000256" key="3">
    <source>
        <dbReference type="ARBA" id="ARBA00022695"/>
    </source>
</evidence>
<evidence type="ECO:0000256" key="5">
    <source>
        <dbReference type="ARBA" id="ARBA00022932"/>
    </source>
</evidence>
<dbReference type="InterPro" id="IPR029460">
    <property type="entry name" value="DNAPol_HHH"/>
</dbReference>
<gene>
    <name evidence="8" type="ORF">IAC55_03400</name>
</gene>
<comment type="catalytic activity">
    <reaction evidence="6">
        <text>DNA(n) + a 2'-deoxyribonucleoside 5'-triphosphate = DNA(n+1) + diphosphate</text>
        <dbReference type="Rhea" id="RHEA:22508"/>
        <dbReference type="Rhea" id="RHEA-COMP:17339"/>
        <dbReference type="Rhea" id="RHEA-COMP:17340"/>
        <dbReference type="ChEBI" id="CHEBI:33019"/>
        <dbReference type="ChEBI" id="CHEBI:61560"/>
        <dbReference type="ChEBI" id="CHEBI:173112"/>
        <dbReference type="EC" id="2.7.7.7"/>
    </reaction>
</comment>